<accession>A0A645B5P6</accession>
<evidence type="ECO:0000313" key="1">
    <source>
        <dbReference type="EMBL" id="MPM60755.1"/>
    </source>
</evidence>
<gene>
    <name evidence="1" type="ORF">SDC9_107609</name>
</gene>
<name>A0A645B5P6_9ZZZZ</name>
<organism evidence="1">
    <name type="scientific">bioreactor metagenome</name>
    <dbReference type="NCBI Taxonomy" id="1076179"/>
    <lineage>
        <taxon>unclassified sequences</taxon>
        <taxon>metagenomes</taxon>
        <taxon>ecological metagenomes</taxon>
    </lineage>
</organism>
<dbReference type="EMBL" id="VSSQ01017966">
    <property type="protein sequence ID" value="MPM60755.1"/>
    <property type="molecule type" value="Genomic_DNA"/>
</dbReference>
<proteinExistence type="predicted"/>
<comment type="caution">
    <text evidence="1">The sequence shown here is derived from an EMBL/GenBank/DDBJ whole genome shotgun (WGS) entry which is preliminary data.</text>
</comment>
<dbReference type="AlphaFoldDB" id="A0A645B5P6"/>
<protein>
    <submittedName>
        <fullName evidence="1">Uncharacterized protein</fullName>
    </submittedName>
</protein>
<reference evidence="1" key="1">
    <citation type="submission" date="2019-08" db="EMBL/GenBank/DDBJ databases">
        <authorList>
            <person name="Kucharzyk K."/>
            <person name="Murdoch R.W."/>
            <person name="Higgins S."/>
            <person name="Loffler F."/>
        </authorList>
    </citation>
    <scope>NUCLEOTIDE SEQUENCE</scope>
</reference>
<sequence length="89" mass="10019">MFPSVENPNVKFGMSLVTGMRSELSYVIYVFTDVVFGESVDDGGVLSHEQNKAAKEISIIKKDKNLFIRLSEVINDLMIPIQVIITRKN</sequence>